<keyword evidence="12" id="KW-0966">Cell projection</keyword>
<dbReference type="GO" id="GO:0009279">
    <property type="term" value="C:cell outer membrane"/>
    <property type="evidence" value="ECO:0007669"/>
    <property type="project" value="UniProtKB-SubCell"/>
</dbReference>
<dbReference type="Pfam" id="PF02107">
    <property type="entry name" value="FlgH"/>
    <property type="match status" value="1"/>
</dbReference>
<keyword evidence="9 11" id="KW-0998">Cell outer membrane</keyword>
<dbReference type="GO" id="GO:0071973">
    <property type="term" value="P:bacterial-type flagellum-dependent cell motility"/>
    <property type="evidence" value="ECO:0007669"/>
    <property type="project" value="InterPro"/>
</dbReference>
<comment type="function">
    <text evidence="1 11">Assembles around the rod to form the L-ring and probably protects the motor/basal body from shearing forces during rotation.</text>
</comment>
<evidence type="ECO:0000313" key="12">
    <source>
        <dbReference type="EMBL" id="MBE0346904.1"/>
    </source>
</evidence>
<sequence length="227" mass="24525">MRALYLAIVTVAALSGCSTTQNKSVVRDDPYYAPIYPEDNQVQIVATGSLFNTQFSNDLYADKKALRVGDIITIVLRETTQATKAANSELDKSSDSSLDPIIGLGANAINIGNEAIQFGAKSSSSFSGDSKSNQSNSLFGNISVNVTRVLPNGNLVIRGEKWLTLNTGEEFIRLEGLVRPQDVTADNTVESNRVANARIQYSGKGDQQEVQSAGWLTSFFMSAIMPF</sequence>
<dbReference type="PROSITE" id="PS51257">
    <property type="entry name" value="PROKAR_LIPOPROTEIN"/>
    <property type="match status" value="1"/>
</dbReference>
<organism evidence="12 13">
    <name type="scientific">Pseudoalteromonas peptidolytica F12-50-A1</name>
    <dbReference type="NCBI Taxonomy" id="1315280"/>
    <lineage>
        <taxon>Bacteria</taxon>
        <taxon>Pseudomonadati</taxon>
        <taxon>Pseudomonadota</taxon>
        <taxon>Gammaproteobacteria</taxon>
        <taxon>Alteromonadales</taxon>
        <taxon>Pseudoalteromonadaceae</taxon>
        <taxon>Pseudoalteromonas</taxon>
    </lineage>
</organism>
<dbReference type="AlphaFoldDB" id="A0A8I0MXJ4"/>
<evidence type="ECO:0000256" key="8">
    <source>
        <dbReference type="ARBA" id="ARBA00023143"/>
    </source>
</evidence>
<dbReference type="EMBL" id="AQHF01000024">
    <property type="protein sequence ID" value="MBE0346904.1"/>
    <property type="molecule type" value="Genomic_DNA"/>
</dbReference>
<evidence type="ECO:0000256" key="9">
    <source>
        <dbReference type="ARBA" id="ARBA00023237"/>
    </source>
</evidence>
<evidence type="ECO:0000256" key="6">
    <source>
        <dbReference type="ARBA" id="ARBA00023136"/>
    </source>
</evidence>
<accession>A0A8I0MXJ4</accession>
<evidence type="ECO:0000256" key="10">
    <source>
        <dbReference type="ARBA" id="ARBA00023288"/>
    </source>
</evidence>
<keyword evidence="6 11" id="KW-0472">Membrane</keyword>
<evidence type="ECO:0000256" key="3">
    <source>
        <dbReference type="ARBA" id="ARBA00006929"/>
    </source>
</evidence>
<dbReference type="InterPro" id="IPR000527">
    <property type="entry name" value="Flag_Lring"/>
</dbReference>
<evidence type="ECO:0000256" key="2">
    <source>
        <dbReference type="ARBA" id="ARBA00004635"/>
    </source>
</evidence>
<evidence type="ECO:0000313" key="13">
    <source>
        <dbReference type="Proteomes" id="UP000660708"/>
    </source>
</evidence>
<keyword evidence="10 11" id="KW-0449">Lipoprotein</keyword>
<keyword evidence="12" id="KW-0282">Flagellum</keyword>
<evidence type="ECO:0000256" key="1">
    <source>
        <dbReference type="ARBA" id="ARBA00002591"/>
    </source>
</evidence>
<dbReference type="GO" id="GO:0009427">
    <property type="term" value="C:bacterial-type flagellum basal body, distal rod, L ring"/>
    <property type="evidence" value="ECO:0007669"/>
    <property type="project" value="InterPro"/>
</dbReference>
<keyword evidence="12" id="KW-0969">Cilium</keyword>
<comment type="similarity">
    <text evidence="3 11">Belongs to the FlgH family.</text>
</comment>
<comment type="subcellular location">
    <subcellularLocation>
        <location evidence="11">Cell outer membrane</location>
        <topology evidence="11">Lipid-anchor</topology>
    </subcellularLocation>
    <subcellularLocation>
        <location evidence="11">Bacterial flagellum basal body</location>
    </subcellularLocation>
    <subcellularLocation>
        <location evidence="2">Membrane</location>
        <topology evidence="2">Lipid-anchor</topology>
    </subcellularLocation>
</comment>
<name>A0A8I0MXJ4_9GAMM</name>
<dbReference type="PANTHER" id="PTHR34933">
    <property type="entry name" value="FLAGELLAR L-RING PROTEIN"/>
    <property type="match status" value="1"/>
</dbReference>
<evidence type="ECO:0000256" key="7">
    <source>
        <dbReference type="ARBA" id="ARBA00023139"/>
    </source>
</evidence>
<gene>
    <name evidence="11 12" type="primary">flgH</name>
    <name evidence="12" type="ORF">PPEP_a3040</name>
</gene>
<dbReference type="PANTHER" id="PTHR34933:SF1">
    <property type="entry name" value="FLAGELLAR L-RING PROTEIN"/>
    <property type="match status" value="1"/>
</dbReference>
<dbReference type="RefSeq" id="WP_125252066.1">
    <property type="nucleotide sequence ID" value="NZ_AQHF01000024.1"/>
</dbReference>
<evidence type="ECO:0000256" key="11">
    <source>
        <dbReference type="HAMAP-Rule" id="MF_00415"/>
    </source>
</evidence>
<keyword evidence="5 11" id="KW-0732">Signal</keyword>
<dbReference type="NCBIfam" id="NF009338">
    <property type="entry name" value="PRK12698.1"/>
    <property type="match status" value="1"/>
</dbReference>
<protein>
    <recommendedName>
        <fullName evidence="11">Flagellar L-ring protein</fullName>
    </recommendedName>
    <alternativeName>
        <fullName evidence="11">Basal body L-ring protein</fullName>
    </alternativeName>
</protein>
<comment type="subunit">
    <text evidence="4 11">The basal body constitutes a major portion of the flagellar organelle and consists of four rings (L,P,S, and M) mounted on a central rod.</text>
</comment>
<keyword evidence="7" id="KW-0564">Palmitate</keyword>
<evidence type="ECO:0000256" key="4">
    <source>
        <dbReference type="ARBA" id="ARBA00011439"/>
    </source>
</evidence>
<keyword evidence="13" id="KW-1185">Reference proteome</keyword>
<proteinExistence type="inferred from homology"/>
<dbReference type="NCBIfam" id="NF001304">
    <property type="entry name" value="PRK00249.1-4"/>
    <property type="match status" value="1"/>
</dbReference>
<keyword evidence="8 11" id="KW-0975">Bacterial flagellum</keyword>
<dbReference type="Proteomes" id="UP000660708">
    <property type="component" value="Unassembled WGS sequence"/>
</dbReference>
<dbReference type="HAMAP" id="MF_00415">
    <property type="entry name" value="FlgH"/>
    <property type="match status" value="1"/>
</dbReference>
<dbReference type="GO" id="GO:0003774">
    <property type="term" value="F:cytoskeletal motor activity"/>
    <property type="evidence" value="ECO:0007669"/>
    <property type="project" value="InterPro"/>
</dbReference>
<dbReference type="PRINTS" id="PR01008">
    <property type="entry name" value="FLGLRINGFLGH"/>
</dbReference>
<reference evidence="12 13" key="1">
    <citation type="submission" date="2015-06" db="EMBL/GenBank/DDBJ databases">
        <title>Genome sequence of Pseudoalteromonas peptidolytica.</title>
        <authorList>
            <person name="Xie B.-B."/>
            <person name="Rong J.-C."/>
            <person name="Qin Q.-L."/>
            <person name="Zhang Y.-Z."/>
        </authorList>
    </citation>
    <scope>NUCLEOTIDE SEQUENCE [LARGE SCALE GENOMIC DNA]</scope>
    <source>
        <strain evidence="12 13">F12-50-A1</strain>
    </source>
</reference>
<evidence type="ECO:0000256" key="5">
    <source>
        <dbReference type="ARBA" id="ARBA00022729"/>
    </source>
</evidence>
<comment type="caution">
    <text evidence="12">The sequence shown here is derived from an EMBL/GenBank/DDBJ whole genome shotgun (WGS) entry which is preliminary data.</text>
</comment>